<organism evidence="3 4">
    <name type="scientific">Desulfatibacillum alkenivorans DSM 16219</name>
    <dbReference type="NCBI Taxonomy" id="1121393"/>
    <lineage>
        <taxon>Bacteria</taxon>
        <taxon>Pseudomonadati</taxon>
        <taxon>Thermodesulfobacteriota</taxon>
        <taxon>Desulfobacteria</taxon>
        <taxon>Desulfobacterales</taxon>
        <taxon>Desulfatibacillaceae</taxon>
        <taxon>Desulfatibacillum</taxon>
    </lineage>
</organism>
<dbReference type="STRING" id="1121393.SAMN02745216_00668"/>
<evidence type="ECO:0000313" key="3">
    <source>
        <dbReference type="EMBL" id="SHI85549.1"/>
    </source>
</evidence>
<name>A0A1M6EJE4_9BACT</name>
<reference evidence="4" key="1">
    <citation type="submission" date="2016-11" db="EMBL/GenBank/DDBJ databases">
        <authorList>
            <person name="Varghese N."/>
            <person name="Submissions S."/>
        </authorList>
    </citation>
    <scope>NUCLEOTIDE SEQUENCE [LARGE SCALE GENOMIC DNA]</scope>
    <source>
        <strain evidence="4">DSM 16219</strain>
    </source>
</reference>
<evidence type="ECO:0000256" key="2">
    <source>
        <dbReference type="SAM" id="MobiDB-lite"/>
    </source>
</evidence>
<dbReference type="InterPro" id="IPR008863">
    <property type="entry name" value="Toxic_anion-R_TelA"/>
</dbReference>
<dbReference type="AlphaFoldDB" id="A0A1M6EJE4"/>
<dbReference type="Pfam" id="PF05816">
    <property type="entry name" value="TelA"/>
    <property type="match status" value="1"/>
</dbReference>
<gene>
    <name evidence="3" type="ORF">SAMN02745216_00668</name>
</gene>
<evidence type="ECO:0000313" key="4">
    <source>
        <dbReference type="Proteomes" id="UP000183994"/>
    </source>
</evidence>
<proteinExistence type="inferred from homology"/>
<dbReference type="OrthoDB" id="1654346at2"/>
<feature type="region of interest" description="Disordered" evidence="2">
    <location>
        <begin position="379"/>
        <end position="400"/>
    </location>
</feature>
<protein>
    <submittedName>
        <fullName evidence="3">Uncharacterized conserved protein YaaN involved in tellurite resistance</fullName>
    </submittedName>
</protein>
<accession>A0A1M6EJE4</accession>
<evidence type="ECO:0000256" key="1">
    <source>
        <dbReference type="ARBA" id="ARBA00005541"/>
    </source>
</evidence>
<dbReference type="PANTHER" id="PTHR38432:SF1">
    <property type="entry name" value="TELA-LIKE PROTEIN SAOUHSC_01408"/>
    <property type="match status" value="1"/>
</dbReference>
<dbReference type="Proteomes" id="UP000183994">
    <property type="component" value="Unassembled WGS sequence"/>
</dbReference>
<comment type="similarity">
    <text evidence="1">Belongs to the TelA family.</text>
</comment>
<dbReference type="RefSeq" id="WP_073472820.1">
    <property type="nucleotide sequence ID" value="NZ_FQZU01000002.1"/>
</dbReference>
<keyword evidence="4" id="KW-1185">Reference proteome</keyword>
<dbReference type="PANTHER" id="PTHR38432">
    <property type="entry name" value="TELA-LIKE PROTEIN SAOUHSC_01408"/>
    <property type="match status" value="1"/>
</dbReference>
<dbReference type="EMBL" id="FQZU01000002">
    <property type="protein sequence ID" value="SHI85549.1"/>
    <property type="molecule type" value="Genomic_DNA"/>
</dbReference>
<sequence length="400" mass="44623">MTENGQSPVIDAEIVEQSPEQALKELVPAVLEPPKNVPAPEADAAKEAALVLLEKIKADPTDRTALREATSVGDDVQTKANGEFGLMRTSLGKVMDRMSNGEKNSIPQDLVKLREVMDQINPYPAIEQLKKSQTAGFFSRMFRGVPGVGKILADIAMRYESVQTQVDAIIQSLMAGSDKLLENTLEIEERYNNLKQLQNELRLRGYKLQVLLQEMEKLQPEMTDEIEKQALQKAIVRVVRRLQNIKVTENAFSQFFVTMNITMDNHDNLRDSIKSMVNLTRPVLENGLALKIAQQDEKEIAQALAASQEYLGGLMVSIAEDSMDNAAEVAKVTNEPLVRFQDLVKSYNILTSRMAEASKIEGQMLESAKSNMAQLEEMTKDMEKRAQAQEAARDAVNKID</sequence>